<gene>
    <name evidence="7" type="ORF">TTRE_0000411901</name>
</gene>
<feature type="compositionally biased region" description="Low complexity" evidence="5">
    <location>
        <begin position="64"/>
        <end position="77"/>
    </location>
</feature>
<dbReference type="AlphaFoldDB" id="A0A077ZB08"/>
<dbReference type="PROSITE" id="PS50105">
    <property type="entry name" value="SAM_DOMAIN"/>
    <property type="match status" value="2"/>
</dbReference>
<dbReference type="InterPro" id="IPR013761">
    <property type="entry name" value="SAM/pointed_sf"/>
</dbReference>
<evidence type="ECO:0000313" key="8">
    <source>
        <dbReference type="Proteomes" id="UP000030665"/>
    </source>
</evidence>
<dbReference type="GO" id="GO:0007528">
    <property type="term" value="P:neuromuscular junction development"/>
    <property type="evidence" value="ECO:0007669"/>
    <property type="project" value="TreeGrafter"/>
</dbReference>
<feature type="compositionally biased region" description="Basic residues" evidence="5">
    <location>
        <begin position="8"/>
        <end position="18"/>
    </location>
</feature>
<keyword evidence="8" id="KW-1185">Reference proteome</keyword>
<dbReference type="CDD" id="cd09566">
    <property type="entry name" value="SAM_liprin-beta1_2_repeat2"/>
    <property type="match status" value="1"/>
</dbReference>
<dbReference type="Proteomes" id="UP000030665">
    <property type="component" value="Unassembled WGS sequence"/>
</dbReference>
<accession>A0A077ZB08</accession>
<evidence type="ECO:0000313" key="7">
    <source>
        <dbReference type="EMBL" id="CDW55845.1"/>
    </source>
</evidence>
<feature type="region of interest" description="Disordered" evidence="5">
    <location>
        <begin position="754"/>
        <end position="777"/>
    </location>
</feature>
<dbReference type="EMBL" id="HG805985">
    <property type="protein sequence ID" value="CDW55845.1"/>
    <property type="molecule type" value="Genomic_DNA"/>
</dbReference>
<feature type="region of interest" description="Disordered" evidence="5">
    <location>
        <begin position="53"/>
        <end position="77"/>
    </location>
</feature>
<reference evidence="7" key="1">
    <citation type="submission" date="2014-01" db="EMBL/GenBank/DDBJ databases">
        <authorList>
            <person name="Aslett M."/>
        </authorList>
    </citation>
    <scope>NUCLEOTIDE SEQUENCE</scope>
</reference>
<dbReference type="OrthoDB" id="6516566at2759"/>
<reference evidence="7" key="2">
    <citation type="submission" date="2014-03" db="EMBL/GenBank/DDBJ databases">
        <title>The whipworm genome and dual-species transcriptomics of an intimate host-pathogen interaction.</title>
        <authorList>
            <person name="Foth B.J."/>
            <person name="Tsai I.J."/>
            <person name="Reid A.J."/>
            <person name="Bancroft A.J."/>
            <person name="Nichol S."/>
            <person name="Tracey A."/>
            <person name="Holroyd N."/>
            <person name="Cotton J.A."/>
            <person name="Stanley E.J."/>
            <person name="Zarowiecki M."/>
            <person name="Liu J.Z."/>
            <person name="Huckvale T."/>
            <person name="Cooper P.J."/>
            <person name="Grencis R.K."/>
            <person name="Berriman M."/>
        </authorList>
    </citation>
    <scope>NUCLEOTIDE SEQUENCE [LARGE SCALE GENOMIC DNA]</scope>
</reference>
<organism evidence="7 8">
    <name type="scientific">Trichuris trichiura</name>
    <name type="common">Whipworm</name>
    <name type="synonym">Trichocephalus trichiurus</name>
    <dbReference type="NCBI Taxonomy" id="36087"/>
    <lineage>
        <taxon>Eukaryota</taxon>
        <taxon>Metazoa</taxon>
        <taxon>Ecdysozoa</taxon>
        <taxon>Nematoda</taxon>
        <taxon>Enoplea</taxon>
        <taxon>Dorylaimia</taxon>
        <taxon>Trichinellida</taxon>
        <taxon>Trichuridae</taxon>
        <taxon>Trichuris</taxon>
    </lineage>
</organism>
<dbReference type="InterPro" id="IPR029515">
    <property type="entry name" value="Liprin"/>
</dbReference>
<evidence type="ECO:0000256" key="4">
    <source>
        <dbReference type="SAM" id="Coils"/>
    </source>
</evidence>
<dbReference type="InterPro" id="IPR037618">
    <property type="entry name" value="LIPB1/2_SAM_2nd"/>
</dbReference>
<dbReference type="SUPFAM" id="SSF47769">
    <property type="entry name" value="SAM/Pointed domain"/>
    <property type="match status" value="2"/>
</dbReference>
<comment type="similarity">
    <text evidence="1">Belongs to the liprin family. Liprin-beta subfamily.</text>
</comment>
<protein>
    <submittedName>
        <fullName evidence="7">Protein HLB 1, a</fullName>
    </submittedName>
</protein>
<dbReference type="Gene3D" id="1.10.150.50">
    <property type="entry name" value="Transcription Factor, Ets-1"/>
    <property type="match status" value="3"/>
</dbReference>
<evidence type="ECO:0000256" key="3">
    <source>
        <dbReference type="ARBA" id="ARBA00023054"/>
    </source>
</evidence>
<dbReference type="Pfam" id="PF26022">
    <property type="entry name" value="CC_Liprin_beta"/>
    <property type="match status" value="1"/>
</dbReference>
<feature type="domain" description="SAM" evidence="6">
    <location>
        <begin position="806"/>
        <end position="870"/>
    </location>
</feature>
<name>A0A077ZB08_TRITR</name>
<feature type="compositionally biased region" description="Polar residues" evidence="5">
    <location>
        <begin position="23"/>
        <end position="37"/>
    </location>
</feature>
<dbReference type="InterPro" id="IPR001660">
    <property type="entry name" value="SAM"/>
</dbReference>
<dbReference type="GO" id="GO:0048786">
    <property type="term" value="C:presynaptic active zone"/>
    <property type="evidence" value="ECO:0007669"/>
    <property type="project" value="TreeGrafter"/>
</dbReference>
<proteinExistence type="inferred from homology"/>
<dbReference type="InterPro" id="IPR058914">
    <property type="entry name" value="LIPB1/2_CC"/>
</dbReference>
<feature type="domain" description="SAM" evidence="6">
    <location>
        <begin position="878"/>
        <end position="941"/>
    </location>
</feature>
<dbReference type="CDD" id="cd09563">
    <property type="entry name" value="SAM_liprin-beta1_2_repeat1"/>
    <property type="match status" value="1"/>
</dbReference>
<evidence type="ECO:0000256" key="2">
    <source>
        <dbReference type="ARBA" id="ARBA00022737"/>
    </source>
</evidence>
<evidence type="ECO:0000256" key="1">
    <source>
        <dbReference type="ARBA" id="ARBA00007547"/>
    </source>
</evidence>
<feature type="region of interest" description="Disordered" evidence="5">
    <location>
        <begin position="1"/>
        <end position="37"/>
    </location>
</feature>
<dbReference type="PANTHER" id="PTHR12587">
    <property type="entry name" value="LAR INTERACTING PROTEIN LIP -RELATED PROTEIN"/>
    <property type="match status" value="1"/>
</dbReference>
<dbReference type="SMART" id="SM00454">
    <property type="entry name" value="SAM"/>
    <property type="match status" value="3"/>
</dbReference>
<evidence type="ECO:0000256" key="5">
    <source>
        <dbReference type="SAM" id="MobiDB-lite"/>
    </source>
</evidence>
<evidence type="ECO:0000259" key="6">
    <source>
        <dbReference type="PROSITE" id="PS50105"/>
    </source>
</evidence>
<keyword evidence="2" id="KW-0677">Repeat</keyword>
<dbReference type="PANTHER" id="PTHR12587:SF14">
    <property type="entry name" value="AT31531P"/>
    <property type="match status" value="1"/>
</dbReference>
<dbReference type="Pfam" id="PF00536">
    <property type="entry name" value="SAM_1"/>
    <property type="match status" value="2"/>
</dbReference>
<feature type="coiled-coil region" evidence="4">
    <location>
        <begin position="314"/>
        <end position="469"/>
    </location>
</feature>
<dbReference type="InterPro" id="IPR037617">
    <property type="entry name" value="LIPB1/2_SAM_1"/>
</dbReference>
<sequence>MAATMTLGRRRKQRHGSARSRDVSTANAVRSNSDDVQWQLTTGPVTVGTIAAAQSQPNTPPPSSTVTTTTSSSASGGSQPNYYYTHSLIARQPLSLQCLKYDSGFGSTFSSSVNSSIAAGSTSSSNALPLVTLPPPPPYRRVSLPSTRPLRIHRSYSDSKHRSCRRLDNFHCVSPWCSWSTATSRVMDGYISPPPKIYIRIVLHCMERDKGALNQGTRMVAYSLDRRLEQPQLFAMFTPLKIAFSTDGWPLLSFARRGLVGLFFLVSELLDANDLNSSSRKPFLIVGSAKLTVPKDGRQKSPSPSMTTVSCPEYGDLQDKLQRLESDRESLSLQVSVLAEQVGAQTDKIRDLESMLEDKKTKLDSTEEMLHEELVTRSSLETNKLDLMAEISNLKLKMAALERDKYEREQQLKNAQSEISQLQSVLKTRTDDQEDLRFPTGSYDRSAELNRLRHAVQKLLTNNAEKEEEIVHLRKYIDGDQTQGFRFRGLAADCNCSTAPRSFASGVGQDYYNSHGIDPSFHMRKLLSTAEMSHGYGAQDGPFVDEYYRSGATSLHAATYGSDFLGGPMHQCQLPSSTSCYPSSPITGRMRSPRYAAGMGAQSSMIASTRLYGNSASRQLAAELDQLALQYRRPIMEGYYPTGSLPRQVQSSIALGAPRKCQNGEYGEWPPCGCFTLYGGNGHPLYIPAGVKGDRRSTSVPNLGLRPIEEDKLFSAADSDDLSVRSASQFNDHFKRNRKYSSLRNFVSRIKRSTSEEGRIGNGQHKSSKHFSGHPVRDRPGQLPLFDLGCDRRVFLRPALSVFCKWNSDQLSEWLCELGLSSYVNDCRSNVKSGRHMINMTDVDFEKYLCIKDPLHRKRLRIALMSIEAGKQEPSERMDYQQTVRWLDDIGLPQYREAFVAYRIDGAMLDVLTVDDLFHLRITCALHHASIRRGIQILRMIGFNPGRLHRKFDPLVTSRGSCASAVQWWTQHCISEWLRTNDLTEFTPNLMCSGIHGGLLILEPTFTAESLASVLQIGVQKTLLRRHVSTQFSNLIGADLVAAKRQFLMQSNSPVLTPVLKVKLQKKSGFSLPKKKGKNEIFCESGDLVCPVIKRSTTSVPLKAPVRPVADGEVTRNGGTQVRH</sequence>
<dbReference type="Pfam" id="PF07647">
    <property type="entry name" value="SAM_2"/>
    <property type="match status" value="1"/>
</dbReference>
<dbReference type="STRING" id="36087.A0A077ZB08"/>
<keyword evidence="3 4" id="KW-0175">Coiled coil</keyword>